<comment type="catalytic activity">
    <reaction evidence="11">
        <text>D-glyceraldehyde 3-phosphate + pyruvate + H(+) = 1-deoxy-D-xylulose 5-phosphate + CO2</text>
        <dbReference type="Rhea" id="RHEA:12605"/>
        <dbReference type="ChEBI" id="CHEBI:15361"/>
        <dbReference type="ChEBI" id="CHEBI:15378"/>
        <dbReference type="ChEBI" id="CHEBI:16526"/>
        <dbReference type="ChEBI" id="CHEBI:57792"/>
        <dbReference type="ChEBI" id="CHEBI:59776"/>
        <dbReference type="EC" id="2.2.1.7"/>
    </reaction>
</comment>
<dbReference type="FunFam" id="3.40.50.970:FF:000005">
    <property type="entry name" value="1-deoxy-D-xylulose-5-phosphate synthase"/>
    <property type="match status" value="1"/>
</dbReference>
<dbReference type="CDD" id="cd02007">
    <property type="entry name" value="TPP_DXS"/>
    <property type="match status" value="1"/>
</dbReference>
<feature type="binding site" evidence="11">
    <location>
        <begin position="152"/>
        <end position="153"/>
    </location>
    <ligand>
        <name>thiamine diphosphate</name>
        <dbReference type="ChEBI" id="CHEBI:58937"/>
    </ligand>
</feature>
<evidence type="ECO:0000256" key="1">
    <source>
        <dbReference type="ARBA" id="ARBA00004980"/>
    </source>
</evidence>
<dbReference type="NCBIfam" id="TIGR00204">
    <property type="entry name" value="dxs"/>
    <property type="match status" value="1"/>
</dbReference>
<evidence type="ECO:0000256" key="6">
    <source>
        <dbReference type="ARBA" id="ARBA00022842"/>
    </source>
</evidence>
<feature type="binding site" evidence="11">
    <location>
        <position position="378"/>
    </location>
    <ligand>
        <name>thiamine diphosphate</name>
        <dbReference type="ChEBI" id="CHEBI:58937"/>
    </ligand>
</feature>
<accession>A0A941J0L1</accession>
<dbReference type="SUPFAM" id="SSF52518">
    <property type="entry name" value="Thiamin diphosphate-binding fold (THDP-binding)"/>
    <property type="match status" value="2"/>
</dbReference>
<dbReference type="PANTHER" id="PTHR43322:SF5">
    <property type="entry name" value="1-DEOXY-D-XYLULOSE-5-PHOSPHATE SYNTHASE, CHLOROPLASTIC"/>
    <property type="match status" value="1"/>
</dbReference>
<reference evidence="13" key="2">
    <citation type="submission" date="2021-04" db="EMBL/GenBank/DDBJ databases">
        <authorList>
            <person name="Zhang T."/>
            <person name="Zhang Y."/>
            <person name="Lu D."/>
            <person name="Zuo D."/>
            <person name="Du Z."/>
        </authorList>
    </citation>
    <scope>NUCLEOTIDE SEQUENCE</scope>
    <source>
        <strain evidence="13">JR1</strain>
    </source>
</reference>
<dbReference type="InterPro" id="IPR005475">
    <property type="entry name" value="Transketolase-like_Pyr-bd"/>
</dbReference>
<keyword evidence="4 11" id="KW-0808">Transferase</keyword>
<organism evidence="13 14">
    <name type="scientific">Carboxylicivirga sediminis</name>
    <dbReference type="NCBI Taxonomy" id="2006564"/>
    <lineage>
        <taxon>Bacteria</taxon>
        <taxon>Pseudomonadati</taxon>
        <taxon>Bacteroidota</taxon>
        <taxon>Bacteroidia</taxon>
        <taxon>Marinilabiliales</taxon>
        <taxon>Marinilabiliaceae</taxon>
        <taxon>Carboxylicivirga</taxon>
    </lineage>
</organism>
<evidence type="ECO:0000256" key="7">
    <source>
        <dbReference type="ARBA" id="ARBA00022977"/>
    </source>
</evidence>
<keyword evidence="7 11" id="KW-0784">Thiamine biosynthesis</keyword>
<dbReference type="GO" id="GO:0000287">
    <property type="term" value="F:magnesium ion binding"/>
    <property type="evidence" value="ECO:0007669"/>
    <property type="project" value="UniProtKB-UniRule"/>
</dbReference>
<dbReference type="EMBL" id="JAGTAR010000032">
    <property type="protein sequence ID" value="MBR8537477.1"/>
    <property type="molecule type" value="Genomic_DNA"/>
</dbReference>
<dbReference type="AlphaFoldDB" id="A0A941J0L1"/>
<dbReference type="PROSITE" id="PS00802">
    <property type="entry name" value="TRANSKETOLASE_2"/>
    <property type="match status" value="1"/>
</dbReference>
<dbReference type="HAMAP" id="MF_00315">
    <property type="entry name" value="DXP_synth"/>
    <property type="match status" value="1"/>
</dbReference>
<reference evidence="13" key="1">
    <citation type="journal article" date="2018" name="Int. J. Syst. Evol. Microbiol.">
        <title>Carboxylicivirga sediminis sp. nov., isolated from coastal sediment.</title>
        <authorList>
            <person name="Wang F.Q."/>
            <person name="Ren L.H."/>
            <person name="Zou R.J."/>
            <person name="Sun Y.Z."/>
            <person name="Liu X.J."/>
            <person name="Jiang F."/>
            <person name="Liu L.J."/>
        </authorList>
    </citation>
    <scope>NUCLEOTIDE SEQUENCE</scope>
    <source>
        <strain evidence="13">JR1</strain>
    </source>
</reference>
<dbReference type="CDD" id="cd07033">
    <property type="entry name" value="TPP_PYR_DXS_TK_like"/>
    <property type="match status" value="1"/>
</dbReference>
<evidence type="ECO:0000256" key="11">
    <source>
        <dbReference type="HAMAP-Rule" id="MF_00315"/>
    </source>
</evidence>
<keyword evidence="8 11" id="KW-0786">Thiamine pyrophosphate</keyword>
<comment type="cofactor">
    <cofactor evidence="11">
        <name>thiamine diphosphate</name>
        <dbReference type="ChEBI" id="CHEBI:58937"/>
    </cofactor>
    <text evidence="11">Binds 1 thiamine pyrophosphate per subunit.</text>
</comment>
<dbReference type="PANTHER" id="PTHR43322">
    <property type="entry name" value="1-D-DEOXYXYLULOSE 5-PHOSPHATE SYNTHASE-RELATED"/>
    <property type="match status" value="1"/>
</dbReference>
<gene>
    <name evidence="11 13" type="primary">dxs</name>
    <name evidence="13" type="ORF">KDU71_18050</name>
</gene>
<keyword evidence="14" id="KW-1185">Reference proteome</keyword>
<evidence type="ECO:0000313" key="14">
    <source>
        <dbReference type="Proteomes" id="UP000679220"/>
    </source>
</evidence>
<dbReference type="Pfam" id="PF02779">
    <property type="entry name" value="Transket_pyr"/>
    <property type="match status" value="1"/>
</dbReference>
<name>A0A941J0L1_9BACT</name>
<dbReference type="InterPro" id="IPR033248">
    <property type="entry name" value="Transketolase_C"/>
</dbReference>
<sequence>MNEGPSRLLDAIDSPADLKQIEADKLPQVCDELREFIIDALSCNPGHFGASLGVVELTVALHYVFNTPDDKIIWDVGHQAYGHKILTGRRDVFHTNRKFKGISGFPNVFESEFDAFGVGHSSTSISAGIGMATAAAMDNDSDKHVVAVIGDGAMTAGMAFEGLNNMSTLKSNMLVILNDNNMAIDPAVGGFSEYLVDIATSQTYNKFRSEAFKMLEKMKLTGPRSKEMITKLNNSLKNLLTKQTNIFEGLNIRYFGPVDGHDVGHLQRVLSDLKDIPGPKVLHVITKKGKGFKFAEENQTAWHAVGDKFDKVTGQPLAAKSSIPKPPKFQDVFGNTIVELAEKNEKIVGITPAMPSGCSLNIMMEKMPDRAFDVGIAEQHAVTFSAGLAIEGYTPFCNIYSSFMQRAYDQVIHDVALQNLNVVFCLDRGGLVGADGATHHGAYDLSYMRGIPNLVVSSPMDEEELRNLMYTAQLPNQGPFSIRYPRGNGSLIDWQRPMQEIKVGTGRKLKDGKDLAIVTIGPIGVKTSQVIQKLEQDGRTAIAHYDIRFVKPLDEALLHDVFKNHDKVMTIEDGTVIGGMGSAVLEFMADHGYCARVKRLGIPDKYIEHGTQTELYGICGFDKEGIEKAIQEMLAW</sequence>
<evidence type="ECO:0000256" key="10">
    <source>
        <dbReference type="ARBA" id="ARBA00055605"/>
    </source>
</evidence>
<feature type="binding site" evidence="11">
    <location>
        <position position="180"/>
    </location>
    <ligand>
        <name>thiamine diphosphate</name>
        <dbReference type="ChEBI" id="CHEBI:58937"/>
    </ligand>
</feature>
<dbReference type="EC" id="2.2.1.7" evidence="11"/>
<dbReference type="InterPro" id="IPR029061">
    <property type="entry name" value="THDP-binding"/>
</dbReference>
<dbReference type="Pfam" id="PF13292">
    <property type="entry name" value="DXP_synthase_N"/>
    <property type="match status" value="1"/>
</dbReference>
<evidence type="ECO:0000256" key="8">
    <source>
        <dbReference type="ARBA" id="ARBA00023052"/>
    </source>
</evidence>
<feature type="binding site" evidence="11">
    <location>
        <begin position="119"/>
        <end position="121"/>
    </location>
    <ligand>
        <name>thiamine diphosphate</name>
        <dbReference type="ChEBI" id="CHEBI:58937"/>
    </ligand>
</feature>
<feature type="binding site" evidence="11">
    <location>
        <position position="292"/>
    </location>
    <ligand>
        <name>thiamine diphosphate</name>
        <dbReference type="ChEBI" id="CHEBI:58937"/>
    </ligand>
</feature>
<dbReference type="GO" id="GO:0019288">
    <property type="term" value="P:isopentenyl diphosphate biosynthetic process, methylerythritol 4-phosphate pathway"/>
    <property type="evidence" value="ECO:0007669"/>
    <property type="project" value="TreeGrafter"/>
</dbReference>
<dbReference type="GO" id="GO:0009228">
    <property type="term" value="P:thiamine biosynthetic process"/>
    <property type="evidence" value="ECO:0007669"/>
    <property type="project" value="UniProtKB-UniRule"/>
</dbReference>
<dbReference type="Gene3D" id="3.40.50.970">
    <property type="match status" value="2"/>
</dbReference>
<evidence type="ECO:0000259" key="12">
    <source>
        <dbReference type="SMART" id="SM00861"/>
    </source>
</evidence>
<comment type="caution">
    <text evidence="13">The sequence shown here is derived from an EMBL/GenBank/DDBJ whole genome shotgun (WGS) entry which is preliminary data.</text>
</comment>
<comment type="subunit">
    <text evidence="3 11">Homodimer.</text>
</comment>
<dbReference type="InterPro" id="IPR009014">
    <property type="entry name" value="Transketo_C/PFOR_II"/>
</dbReference>
<evidence type="ECO:0000256" key="2">
    <source>
        <dbReference type="ARBA" id="ARBA00011081"/>
    </source>
</evidence>
<dbReference type="GO" id="GO:0016114">
    <property type="term" value="P:terpenoid biosynthetic process"/>
    <property type="evidence" value="ECO:0007669"/>
    <property type="project" value="UniProtKB-UniRule"/>
</dbReference>
<keyword evidence="5 11" id="KW-0479">Metal-binding</keyword>
<keyword evidence="9 11" id="KW-0414">Isoprene biosynthesis</keyword>
<comment type="similarity">
    <text evidence="2 11">Belongs to the transketolase family. DXPS subfamily.</text>
</comment>
<evidence type="ECO:0000256" key="4">
    <source>
        <dbReference type="ARBA" id="ARBA00022679"/>
    </source>
</evidence>
<evidence type="ECO:0000256" key="9">
    <source>
        <dbReference type="ARBA" id="ARBA00023229"/>
    </source>
</evidence>
<feature type="binding site" evidence="11">
    <location>
        <position position="180"/>
    </location>
    <ligand>
        <name>Mg(2+)</name>
        <dbReference type="ChEBI" id="CHEBI:18420"/>
    </ligand>
</feature>
<dbReference type="InterPro" id="IPR020826">
    <property type="entry name" value="Transketolase_BS"/>
</dbReference>
<dbReference type="GO" id="GO:0005829">
    <property type="term" value="C:cytosol"/>
    <property type="evidence" value="ECO:0007669"/>
    <property type="project" value="TreeGrafter"/>
</dbReference>
<dbReference type="NCBIfam" id="NF003933">
    <property type="entry name" value="PRK05444.2-2"/>
    <property type="match status" value="1"/>
</dbReference>
<proteinExistence type="inferred from homology"/>
<dbReference type="FunFam" id="3.40.50.920:FF:000002">
    <property type="entry name" value="1-deoxy-D-xylulose-5-phosphate synthase"/>
    <property type="match status" value="1"/>
</dbReference>
<comment type="pathway">
    <text evidence="1 11">Metabolic intermediate biosynthesis; 1-deoxy-D-xylulose 5-phosphate biosynthesis; 1-deoxy-D-xylulose 5-phosphate from D-glyceraldehyde 3-phosphate and pyruvate: step 1/1.</text>
</comment>
<dbReference type="Pfam" id="PF02780">
    <property type="entry name" value="Transketolase_C"/>
    <property type="match status" value="1"/>
</dbReference>
<dbReference type="GO" id="GO:0008661">
    <property type="term" value="F:1-deoxy-D-xylulose-5-phosphate synthase activity"/>
    <property type="evidence" value="ECO:0007669"/>
    <property type="project" value="UniProtKB-UniRule"/>
</dbReference>
<comment type="cofactor">
    <cofactor evidence="11">
        <name>Mg(2+)</name>
        <dbReference type="ChEBI" id="CHEBI:18420"/>
    </cofactor>
    <text evidence="11">Binds 1 Mg(2+) ion per subunit.</text>
</comment>
<keyword evidence="6 11" id="KW-0460">Magnesium</keyword>
<evidence type="ECO:0000313" key="13">
    <source>
        <dbReference type="EMBL" id="MBR8537477.1"/>
    </source>
</evidence>
<feature type="binding site" evidence="11">
    <location>
        <position position="151"/>
    </location>
    <ligand>
        <name>Mg(2+)</name>
        <dbReference type="ChEBI" id="CHEBI:18420"/>
    </ligand>
</feature>
<dbReference type="SUPFAM" id="SSF52922">
    <property type="entry name" value="TK C-terminal domain-like"/>
    <property type="match status" value="1"/>
</dbReference>
<feature type="domain" description="Transketolase-like pyrimidine-binding" evidence="12">
    <location>
        <begin position="327"/>
        <end position="492"/>
    </location>
</feature>
<dbReference type="InterPro" id="IPR005477">
    <property type="entry name" value="Dxylulose-5-P_synthase"/>
</dbReference>
<dbReference type="SMART" id="SM00861">
    <property type="entry name" value="Transket_pyr"/>
    <property type="match status" value="1"/>
</dbReference>
<feature type="binding site" evidence="11">
    <location>
        <position position="78"/>
    </location>
    <ligand>
        <name>thiamine diphosphate</name>
        <dbReference type="ChEBI" id="CHEBI:58937"/>
    </ligand>
</feature>
<dbReference type="GO" id="GO:0030976">
    <property type="term" value="F:thiamine pyrophosphate binding"/>
    <property type="evidence" value="ECO:0007669"/>
    <property type="project" value="UniProtKB-UniRule"/>
</dbReference>
<evidence type="ECO:0000256" key="5">
    <source>
        <dbReference type="ARBA" id="ARBA00022723"/>
    </source>
</evidence>
<protein>
    <recommendedName>
        <fullName evidence="11">1-deoxy-D-xylulose-5-phosphate synthase</fullName>
        <ecNumber evidence="11">2.2.1.7</ecNumber>
    </recommendedName>
    <alternativeName>
        <fullName evidence="11">1-deoxyxylulose-5-phosphate synthase</fullName>
        <shortName evidence="11">DXP synthase</shortName>
        <shortName evidence="11">DXPS</shortName>
    </alternativeName>
</protein>
<dbReference type="Gene3D" id="3.40.50.920">
    <property type="match status" value="1"/>
</dbReference>
<comment type="function">
    <text evidence="10 11">Catalyzes the acyloin condensation reaction between C atoms 2 and 3 of pyruvate and glyceraldehyde 3-phosphate to yield 1-deoxy-D-xylulose-5-phosphate (DXP).</text>
</comment>
<dbReference type="Proteomes" id="UP000679220">
    <property type="component" value="Unassembled WGS sequence"/>
</dbReference>
<evidence type="ECO:0000256" key="3">
    <source>
        <dbReference type="ARBA" id="ARBA00011738"/>
    </source>
</evidence>